<dbReference type="PANTHER" id="PTHR43077">
    <property type="entry name" value="TRANSPORT PERMEASE YVFS-RELATED"/>
    <property type="match status" value="1"/>
</dbReference>
<dbReference type="Pfam" id="PF01061">
    <property type="entry name" value="ABC2_membrane"/>
    <property type="match status" value="1"/>
</dbReference>
<dbReference type="PIRSF" id="PIRSF006648">
    <property type="entry name" value="DrrB"/>
    <property type="match status" value="1"/>
</dbReference>
<keyword evidence="8" id="KW-0813">Transport</keyword>
<dbReference type="PANTHER" id="PTHR43077:SF8">
    <property type="entry name" value="DOXORUBICIN RESISTANCE ABC TRANSPORTER PERMEASE PROTEIN DRRB"/>
    <property type="match status" value="1"/>
</dbReference>
<accession>A0A852TRQ9</accession>
<reference evidence="10 11" key="1">
    <citation type="submission" date="2020-07" db="EMBL/GenBank/DDBJ databases">
        <title>Sequencing the genomes of 1000 actinobacteria strains.</title>
        <authorList>
            <person name="Klenk H.-P."/>
        </authorList>
    </citation>
    <scope>NUCLEOTIDE SEQUENCE [LARGE SCALE GENOMIC DNA]</scope>
    <source>
        <strain evidence="10 11">CXB654</strain>
    </source>
</reference>
<dbReference type="GO" id="GO:0140359">
    <property type="term" value="F:ABC-type transporter activity"/>
    <property type="evidence" value="ECO:0007669"/>
    <property type="project" value="InterPro"/>
</dbReference>
<dbReference type="PROSITE" id="PS51012">
    <property type="entry name" value="ABC_TM2"/>
    <property type="match status" value="1"/>
</dbReference>
<comment type="caution">
    <text evidence="10">The sequence shown here is derived from an EMBL/GenBank/DDBJ whole genome shotgun (WGS) entry which is preliminary data.</text>
</comment>
<feature type="transmembrane region" description="Helical" evidence="8">
    <location>
        <begin position="250"/>
        <end position="272"/>
    </location>
</feature>
<keyword evidence="6 8" id="KW-0472">Membrane</keyword>
<dbReference type="InterPro" id="IPR047817">
    <property type="entry name" value="ABC2_TM_bact-type"/>
</dbReference>
<dbReference type="GO" id="GO:0043190">
    <property type="term" value="C:ATP-binding cassette (ABC) transporter complex"/>
    <property type="evidence" value="ECO:0007669"/>
    <property type="project" value="InterPro"/>
</dbReference>
<dbReference type="AlphaFoldDB" id="A0A852TRQ9"/>
<dbReference type="GO" id="GO:0046677">
    <property type="term" value="P:response to antibiotic"/>
    <property type="evidence" value="ECO:0007669"/>
    <property type="project" value="UniProtKB-KW"/>
</dbReference>
<dbReference type="InterPro" id="IPR000412">
    <property type="entry name" value="ABC_2_transport"/>
</dbReference>
<dbReference type="EMBL" id="JACCCC010000001">
    <property type="protein sequence ID" value="NYE45383.1"/>
    <property type="molecule type" value="Genomic_DNA"/>
</dbReference>
<comment type="similarity">
    <text evidence="2 8">Belongs to the ABC-2 integral membrane protein family.</text>
</comment>
<gene>
    <name evidence="10" type="ORF">HDA32_000503</name>
</gene>
<evidence type="ECO:0000259" key="9">
    <source>
        <dbReference type="PROSITE" id="PS51012"/>
    </source>
</evidence>
<feature type="domain" description="ABC transmembrane type-2" evidence="9">
    <location>
        <begin position="43"/>
        <end position="275"/>
    </location>
</feature>
<comment type="subcellular location">
    <subcellularLocation>
        <location evidence="1 8">Cell membrane</location>
        <topology evidence="1 8">Multi-pass membrane protein</topology>
    </subcellularLocation>
</comment>
<proteinExistence type="inferred from homology"/>
<keyword evidence="4 8" id="KW-0812">Transmembrane</keyword>
<protein>
    <recommendedName>
        <fullName evidence="8">Transport permease protein</fullName>
    </recommendedName>
</protein>
<dbReference type="Proteomes" id="UP000589036">
    <property type="component" value="Unassembled WGS sequence"/>
</dbReference>
<name>A0A852TRQ9_9ACTN</name>
<evidence type="ECO:0000256" key="3">
    <source>
        <dbReference type="ARBA" id="ARBA00022475"/>
    </source>
</evidence>
<dbReference type="RefSeq" id="WP_218882298.1">
    <property type="nucleotide sequence ID" value="NZ_BAAAYY010000007.1"/>
</dbReference>
<keyword evidence="5 8" id="KW-1133">Transmembrane helix</keyword>
<evidence type="ECO:0000256" key="4">
    <source>
        <dbReference type="ARBA" id="ARBA00022692"/>
    </source>
</evidence>
<evidence type="ECO:0000313" key="10">
    <source>
        <dbReference type="EMBL" id="NYE45383.1"/>
    </source>
</evidence>
<feature type="transmembrane region" description="Helical" evidence="8">
    <location>
        <begin position="44"/>
        <end position="63"/>
    </location>
</feature>
<organism evidence="10 11">
    <name type="scientific">Spinactinospora alkalitolerans</name>
    <dbReference type="NCBI Taxonomy" id="687207"/>
    <lineage>
        <taxon>Bacteria</taxon>
        <taxon>Bacillati</taxon>
        <taxon>Actinomycetota</taxon>
        <taxon>Actinomycetes</taxon>
        <taxon>Streptosporangiales</taxon>
        <taxon>Nocardiopsidaceae</taxon>
        <taxon>Spinactinospora</taxon>
    </lineage>
</organism>
<sequence>MTETVASAAAVRGGTGPRWEGTGLAGQVRVLAGRSLRSLRSPRMLLISLVQPLILLTLFSQMFRSIIEAQGFPAGISYIDYLTPAILVTTAAQTAMWTGTGIADELRDGVLPRLRRLPVNLAAVVIGRNLHDAVRIAMQVGVLTVVAVALLGHRPPAGIAGALAAMAVAVVIGTALSGIFLALGTWLRNPELLQMVGVAVVFPLMFVSTAFVPLADQPGWLATLASANPITYAIEAARGLVLGQGGGGSLLVVLGVSALLEVAGCLVASALIRRP</sequence>
<feature type="transmembrane region" description="Helical" evidence="8">
    <location>
        <begin position="136"/>
        <end position="153"/>
    </location>
</feature>
<evidence type="ECO:0000256" key="8">
    <source>
        <dbReference type="RuleBase" id="RU361157"/>
    </source>
</evidence>
<keyword evidence="7" id="KW-0046">Antibiotic resistance</keyword>
<evidence type="ECO:0000313" key="11">
    <source>
        <dbReference type="Proteomes" id="UP000589036"/>
    </source>
</evidence>
<evidence type="ECO:0000256" key="1">
    <source>
        <dbReference type="ARBA" id="ARBA00004651"/>
    </source>
</evidence>
<dbReference type="InterPro" id="IPR013525">
    <property type="entry name" value="ABC2_TM"/>
</dbReference>
<evidence type="ECO:0000256" key="2">
    <source>
        <dbReference type="ARBA" id="ARBA00007783"/>
    </source>
</evidence>
<feature type="transmembrane region" description="Helical" evidence="8">
    <location>
        <begin position="159"/>
        <end position="183"/>
    </location>
</feature>
<evidence type="ECO:0000256" key="5">
    <source>
        <dbReference type="ARBA" id="ARBA00022989"/>
    </source>
</evidence>
<dbReference type="InterPro" id="IPR051328">
    <property type="entry name" value="T7SS_ABC-Transporter"/>
</dbReference>
<keyword evidence="11" id="KW-1185">Reference proteome</keyword>
<feature type="transmembrane region" description="Helical" evidence="8">
    <location>
        <begin position="195"/>
        <end position="215"/>
    </location>
</feature>
<evidence type="ECO:0000256" key="7">
    <source>
        <dbReference type="ARBA" id="ARBA00023251"/>
    </source>
</evidence>
<comment type="caution">
    <text evidence="8">Lacks conserved residue(s) required for the propagation of feature annotation.</text>
</comment>
<evidence type="ECO:0000256" key="6">
    <source>
        <dbReference type="ARBA" id="ARBA00023136"/>
    </source>
</evidence>
<keyword evidence="3 8" id="KW-1003">Cell membrane</keyword>